<reference evidence="1 2" key="1">
    <citation type="journal article" date="2017" name="ISME J.">
        <title>Potential for microbial H2 and metal transformations associated with novel bacteria and archaea in deep terrestrial subsurface sediments.</title>
        <authorList>
            <person name="Hernsdorf A.W."/>
            <person name="Amano Y."/>
            <person name="Miyakawa K."/>
            <person name="Ise K."/>
            <person name="Suzuki Y."/>
            <person name="Anantharaman K."/>
            <person name="Probst A."/>
            <person name="Burstein D."/>
            <person name="Thomas B.C."/>
            <person name="Banfield J.F."/>
        </authorList>
    </citation>
    <scope>NUCLEOTIDE SEQUENCE [LARGE SCALE GENOMIC DNA]</scope>
    <source>
        <strain evidence="1">HGW-Dojkabacteria-1</strain>
    </source>
</reference>
<evidence type="ECO:0000313" key="1">
    <source>
        <dbReference type="EMBL" id="PKN02611.1"/>
    </source>
</evidence>
<comment type="caution">
    <text evidence="1">The sequence shown here is derived from an EMBL/GenBank/DDBJ whole genome shotgun (WGS) entry which is preliminary data.</text>
</comment>
<organism evidence="1 2">
    <name type="scientific">Candidatus Dojkabacteria bacterium HGW-Dojkabacteria-1</name>
    <dbReference type="NCBI Taxonomy" id="2013761"/>
    <lineage>
        <taxon>Bacteria</taxon>
        <taxon>Candidatus Dojkabacteria</taxon>
    </lineage>
</organism>
<protein>
    <submittedName>
        <fullName evidence="1">Uncharacterized protein</fullName>
    </submittedName>
</protein>
<accession>A0A2N2F322</accession>
<name>A0A2N2F322_9BACT</name>
<dbReference type="EMBL" id="PHAO01000001">
    <property type="protein sequence ID" value="PKN02611.1"/>
    <property type="molecule type" value="Genomic_DNA"/>
</dbReference>
<gene>
    <name evidence="1" type="ORF">CVU76_01060</name>
</gene>
<evidence type="ECO:0000313" key="2">
    <source>
        <dbReference type="Proteomes" id="UP000233417"/>
    </source>
</evidence>
<dbReference type="Proteomes" id="UP000233417">
    <property type="component" value="Unassembled WGS sequence"/>
</dbReference>
<dbReference type="AlphaFoldDB" id="A0A2N2F322"/>
<sequence>MSDLQDPIQSQLWDRVQEIKRDVYEGKTNSPEERAIAWRVAESEGDSFVVEKIKGDVRLPKDRFELADKFLSEAKETEDELAQEGIELRPVSRDTKEYMIEGLLMGITEYKENNNPHELAHRLSTILSIVSRAAEGVGFGNYASDYGDLGATYLSKRQVKELCEQVNFIALFGFVHVMNKGSEENISVYEEQKATLKAINSVSESIVL</sequence>
<proteinExistence type="predicted"/>